<keyword evidence="2" id="KW-0489">Methyltransferase</keyword>
<dbReference type="RefSeq" id="WP_079427050.1">
    <property type="nucleotide sequence ID" value="NZ_MZGV01000056.1"/>
</dbReference>
<keyword evidence="2" id="KW-0830">Ubiquinone</keyword>
<dbReference type="GO" id="GO:0032259">
    <property type="term" value="P:methylation"/>
    <property type="evidence" value="ECO:0007669"/>
    <property type="project" value="UniProtKB-KW"/>
</dbReference>
<dbReference type="InterPro" id="IPR029063">
    <property type="entry name" value="SAM-dependent_MTases_sf"/>
</dbReference>
<dbReference type="EC" id="2.1.1.201" evidence="2"/>
<name>A0A1V4IF24_9CLOT</name>
<protein>
    <submittedName>
        <fullName evidence="2">Ubiquinone/menaquinone biosynthesis C-methyltransferase UbiE</fullName>
        <ecNumber evidence="2">2.1.1.163</ecNumber>
        <ecNumber evidence="2">2.1.1.201</ecNumber>
    </submittedName>
</protein>
<keyword evidence="3" id="KW-1185">Reference proteome</keyword>
<dbReference type="PANTHER" id="PTHR43861">
    <property type="entry name" value="TRANS-ACONITATE 2-METHYLTRANSFERASE-RELATED"/>
    <property type="match status" value="1"/>
</dbReference>
<dbReference type="STRING" id="1450648.CLORY_36000"/>
<dbReference type="OrthoDB" id="9777497at2"/>
<dbReference type="EMBL" id="MZGV01000056">
    <property type="protein sequence ID" value="OPJ58450.1"/>
    <property type="molecule type" value="Genomic_DNA"/>
</dbReference>
<dbReference type="EC" id="2.1.1.163" evidence="2"/>
<comment type="caution">
    <text evidence="2">The sequence shown here is derived from an EMBL/GenBank/DDBJ whole genome shotgun (WGS) entry which is preliminary data.</text>
</comment>
<sequence>MENHNNEYFVKEQYKNSDNLNARINLHTFNINKTDWNVWFFNNMNIPENAKVLELGCGNGLLWKKNENMIKENWNIILSDLSQGMLQSAKQNLNFKNIKYQIIDIQDIPYDDEVFDIVIARHMLYHVPDIDKALSEVRRVLKPAGKLYVSTNGKAHMQELAALVKSYDKNIKYNLQKLPEIFGLENGGEMLRKYFKNISTEEFNGQIVIYKAEPVVAYVTSSNVVRELLMSQNKLDSFYKYVEAEINRSGAIKITTNTGMFTASNS</sequence>
<accession>A0A1V4IF24</accession>
<dbReference type="Proteomes" id="UP000190080">
    <property type="component" value="Unassembled WGS sequence"/>
</dbReference>
<feature type="domain" description="Methyltransferase type 11" evidence="1">
    <location>
        <begin position="53"/>
        <end position="149"/>
    </location>
</feature>
<dbReference type="GO" id="GO:0043770">
    <property type="term" value="F:demethylmenaquinone methyltransferase activity"/>
    <property type="evidence" value="ECO:0007669"/>
    <property type="project" value="UniProtKB-EC"/>
</dbReference>
<dbReference type="GO" id="GO:0008757">
    <property type="term" value="F:S-adenosylmethionine-dependent methyltransferase activity"/>
    <property type="evidence" value="ECO:0007669"/>
    <property type="project" value="InterPro"/>
</dbReference>
<reference evidence="2 3" key="1">
    <citation type="submission" date="2017-03" db="EMBL/GenBank/DDBJ databases">
        <title>Genome sequence of Clostridium oryzae DSM 28571.</title>
        <authorList>
            <person name="Poehlein A."/>
            <person name="Daniel R."/>
        </authorList>
    </citation>
    <scope>NUCLEOTIDE SEQUENCE [LARGE SCALE GENOMIC DNA]</scope>
    <source>
        <strain evidence="2 3">DSM 28571</strain>
    </source>
</reference>
<organism evidence="2 3">
    <name type="scientific">Clostridium oryzae</name>
    <dbReference type="NCBI Taxonomy" id="1450648"/>
    <lineage>
        <taxon>Bacteria</taxon>
        <taxon>Bacillati</taxon>
        <taxon>Bacillota</taxon>
        <taxon>Clostridia</taxon>
        <taxon>Eubacteriales</taxon>
        <taxon>Clostridiaceae</taxon>
        <taxon>Clostridium</taxon>
    </lineage>
</organism>
<dbReference type="InterPro" id="IPR013216">
    <property type="entry name" value="Methyltransf_11"/>
</dbReference>
<dbReference type="AlphaFoldDB" id="A0A1V4IF24"/>
<gene>
    <name evidence="2" type="primary">ubiE_5</name>
    <name evidence="2" type="ORF">CLORY_36000</name>
</gene>
<dbReference type="SUPFAM" id="SSF53335">
    <property type="entry name" value="S-adenosyl-L-methionine-dependent methyltransferases"/>
    <property type="match status" value="1"/>
</dbReference>
<dbReference type="Pfam" id="PF08241">
    <property type="entry name" value="Methyltransf_11"/>
    <property type="match status" value="1"/>
</dbReference>
<keyword evidence="2" id="KW-0808">Transferase</keyword>
<evidence type="ECO:0000313" key="2">
    <source>
        <dbReference type="EMBL" id="OPJ58450.1"/>
    </source>
</evidence>
<evidence type="ECO:0000259" key="1">
    <source>
        <dbReference type="Pfam" id="PF08241"/>
    </source>
</evidence>
<dbReference type="Gene3D" id="3.40.50.150">
    <property type="entry name" value="Vaccinia Virus protein VP39"/>
    <property type="match status" value="1"/>
</dbReference>
<dbReference type="GO" id="GO:0008425">
    <property type="term" value="F:2-methoxy-6-polyprenyl-1,4-benzoquinol methyltransferase activity"/>
    <property type="evidence" value="ECO:0007669"/>
    <property type="project" value="UniProtKB-EC"/>
</dbReference>
<evidence type="ECO:0000313" key="3">
    <source>
        <dbReference type="Proteomes" id="UP000190080"/>
    </source>
</evidence>
<proteinExistence type="predicted"/>
<dbReference type="CDD" id="cd02440">
    <property type="entry name" value="AdoMet_MTases"/>
    <property type="match status" value="1"/>
</dbReference>